<dbReference type="InParanoid" id="A0A1D6NMW2"/>
<organism evidence="1">
    <name type="scientific">Zea mays</name>
    <name type="common">Maize</name>
    <dbReference type="NCBI Taxonomy" id="4577"/>
    <lineage>
        <taxon>Eukaryota</taxon>
        <taxon>Viridiplantae</taxon>
        <taxon>Streptophyta</taxon>
        <taxon>Embryophyta</taxon>
        <taxon>Tracheophyta</taxon>
        <taxon>Spermatophyta</taxon>
        <taxon>Magnoliopsida</taxon>
        <taxon>Liliopsida</taxon>
        <taxon>Poales</taxon>
        <taxon>Poaceae</taxon>
        <taxon>PACMAD clade</taxon>
        <taxon>Panicoideae</taxon>
        <taxon>Andropogonodae</taxon>
        <taxon>Andropogoneae</taxon>
        <taxon>Tripsacinae</taxon>
        <taxon>Zea</taxon>
    </lineage>
</organism>
<gene>
    <name evidence="1" type="ORF">ZEAMMB73_Zm00001d044522</name>
</gene>
<evidence type="ECO:0000313" key="1">
    <source>
        <dbReference type="EMBL" id="ONM41506.1"/>
    </source>
</evidence>
<proteinExistence type="predicted"/>
<protein>
    <submittedName>
        <fullName evidence="1">Uncharacterized protein</fullName>
    </submittedName>
</protein>
<dbReference type="AlphaFoldDB" id="A0A1D6NMW2"/>
<accession>A0A1D6NMW2</accession>
<dbReference type="EMBL" id="CM007649">
    <property type="protein sequence ID" value="ONM41506.1"/>
    <property type="molecule type" value="Genomic_DNA"/>
</dbReference>
<sequence length="132" mass="14696">MAVDTTQPEYWLNWRFLLCALWVYSCMALAFFLIKKSDGAEPHLMNIQFQKKMQLQVPTSVGMLFPLACDATRPARSPSGLVMASTTSSSWYFGVSKWPSSKDGRERSGVVGQQVQVLGGIWTPTLCQKEAA</sequence>
<name>A0A1D6NMW2_MAIZE</name>
<reference evidence="1" key="1">
    <citation type="submission" date="2015-12" db="EMBL/GenBank/DDBJ databases">
        <title>Update maize B73 reference genome by single molecule sequencing technologies.</title>
        <authorList>
            <consortium name="Maize Genome Sequencing Project"/>
            <person name="Ware D."/>
        </authorList>
    </citation>
    <scope>NUCLEOTIDE SEQUENCE [LARGE SCALE GENOMIC DNA]</scope>
    <source>
        <tissue evidence="1">Seedling</tissue>
    </source>
</reference>